<evidence type="ECO:0000313" key="2">
    <source>
        <dbReference type="Proteomes" id="UP000264840"/>
    </source>
</evidence>
<accession>A0A3Q2W4D7</accession>
<evidence type="ECO:0000313" key="1">
    <source>
        <dbReference type="Ensembl" id="ENSHBUP00000016014.1"/>
    </source>
</evidence>
<reference evidence="1" key="1">
    <citation type="submission" date="2025-08" db="UniProtKB">
        <authorList>
            <consortium name="Ensembl"/>
        </authorList>
    </citation>
    <scope>IDENTIFICATION</scope>
</reference>
<dbReference type="OMA" id="IRANRFM"/>
<dbReference type="PANTHER" id="PTHR31635:SF196">
    <property type="entry name" value="REVERSE TRANSCRIPTASE DOMAIN-CONTAINING PROTEIN-RELATED"/>
    <property type="match status" value="1"/>
</dbReference>
<name>A0A3Q2W4D7_HAPBU</name>
<dbReference type="PANTHER" id="PTHR31635">
    <property type="entry name" value="REVERSE TRANSCRIPTASE DOMAIN-CONTAINING PROTEIN-RELATED"/>
    <property type="match status" value="1"/>
</dbReference>
<proteinExistence type="predicted"/>
<dbReference type="Ensembl" id="ENSHBUT00000024445.1">
    <property type="protein sequence ID" value="ENSHBUP00000016014.1"/>
    <property type="gene ID" value="ENSHBUG00000017960.1"/>
</dbReference>
<sequence length="117" mass="13223">ELLDADMSEMEVLRALKCLQINKTPGPDGFSVDYYKAFSNKLLTPLTNMIKEALKNNKLPEPLSLLNADYKILSKVIALRLEDIMTKIIHTDQTGFIKNRHGADNVRCLLHILNTAQ</sequence>
<organism evidence="1 2">
    <name type="scientific">Haplochromis burtoni</name>
    <name type="common">Burton's mouthbrooder</name>
    <name type="synonym">Chromis burtoni</name>
    <dbReference type="NCBI Taxonomy" id="8153"/>
    <lineage>
        <taxon>Eukaryota</taxon>
        <taxon>Metazoa</taxon>
        <taxon>Chordata</taxon>
        <taxon>Craniata</taxon>
        <taxon>Vertebrata</taxon>
        <taxon>Euteleostomi</taxon>
        <taxon>Actinopterygii</taxon>
        <taxon>Neopterygii</taxon>
        <taxon>Teleostei</taxon>
        <taxon>Neoteleostei</taxon>
        <taxon>Acanthomorphata</taxon>
        <taxon>Ovalentaria</taxon>
        <taxon>Cichlomorphae</taxon>
        <taxon>Cichliformes</taxon>
        <taxon>Cichlidae</taxon>
        <taxon>African cichlids</taxon>
        <taxon>Pseudocrenilabrinae</taxon>
        <taxon>Haplochromini</taxon>
        <taxon>Haplochromis</taxon>
    </lineage>
</organism>
<dbReference type="Proteomes" id="UP000264840">
    <property type="component" value="Unplaced"/>
</dbReference>
<reference evidence="1" key="2">
    <citation type="submission" date="2025-09" db="UniProtKB">
        <authorList>
            <consortium name="Ensembl"/>
        </authorList>
    </citation>
    <scope>IDENTIFICATION</scope>
</reference>
<dbReference type="GeneTree" id="ENSGT00940000179900"/>
<keyword evidence="2" id="KW-1185">Reference proteome</keyword>
<protein>
    <submittedName>
        <fullName evidence="1">Uncharacterized protein</fullName>
    </submittedName>
</protein>
<dbReference type="AlphaFoldDB" id="A0A3Q2W4D7"/>